<dbReference type="Gene3D" id="3.60.15.10">
    <property type="entry name" value="Ribonuclease Z/Hydroxyacylglutathione hydrolase-like"/>
    <property type="match status" value="1"/>
</dbReference>
<evidence type="ECO:0008006" key="3">
    <source>
        <dbReference type="Google" id="ProtNLM"/>
    </source>
</evidence>
<gene>
    <name evidence="1" type="ORF">GYA55_02160</name>
</gene>
<proteinExistence type="predicted"/>
<comment type="caution">
    <text evidence="1">The sequence shown here is derived from an EMBL/GenBank/DDBJ whole genome shotgun (WGS) entry which is preliminary data.</text>
</comment>
<evidence type="ECO:0000313" key="1">
    <source>
        <dbReference type="EMBL" id="NMC61952.1"/>
    </source>
</evidence>
<reference evidence="1 2" key="1">
    <citation type="journal article" date="2020" name="Biotechnol. Biofuels">
        <title>New insights from the biogas microbiome by comprehensive genome-resolved metagenomics of nearly 1600 species originating from multiple anaerobic digesters.</title>
        <authorList>
            <person name="Campanaro S."/>
            <person name="Treu L."/>
            <person name="Rodriguez-R L.M."/>
            <person name="Kovalovszki A."/>
            <person name="Ziels R.M."/>
            <person name="Maus I."/>
            <person name="Zhu X."/>
            <person name="Kougias P.G."/>
            <person name="Basile A."/>
            <person name="Luo G."/>
            <person name="Schluter A."/>
            <person name="Konstantinidis K.T."/>
            <person name="Angelidaki I."/>
        </authorList>
    </citation>
    <scope>NUCLEOTIDE SEQUENCE [LARGE SCALE GENOMIC DNA]</scope>
    <source>
        <strain evidence="1">AS27yjCOA_65</strain>
    </source>
</reference>
<name>A0A7X9FPL4_9DELT</name>
<organism evidence="1 2">
    <name type="scientific">SAR324 cluster bacterium</name>
    <dbReference type="NCBI Taxonomy" id="2024889"/>
    <lineage>
        <taxon>Bacteria</taxon>
        <taxon>Deltaproteobacteria</taxon>
        <taxon>SAR324 cluster</taxon>
    </lineage>
</organism>
<dbReference type="Proteomes" id="UP000524246">
    <property type="component" value="Unassembled WGS sequence"/>
</dbReference>
<sequence length="58" mass="6375">MGPEEAAQAACLLACKAAIPIHYKTFDVLTGTLEEFRNACRPRGIEVIELKPGEILKF</sequence>
<dbReference type="InterPro" id="IPR036866">
    <property type="entry name" value="RibonucZ/Hydroxyglut_hydro"/>
</dbReference>
<dbReference type="AlphaFoldDB" id="A0A7X9FPL4"/>
<evidence type="ECO:0000313" key="2">
    <source>
        <dbReference type="Proteomes" id="UP000524246"/>
    </source>
</evidence>
<protein>
    <recommendedName>
        <fullName evidence="3">Metal-dependent hydrolase</fullName>
    </recommendedName>
</protein>
<dbReference type="EMBL" id="JAAZON010000087">
    <property type="protein sequence ID" value="NMC61952.1"/>
    <property type="molecule type" value="Genomic_DNA"/>
</dbReference>
<accession>A0A7X9FPL4</accession>